<dbReference type="Pfam" id="PF00501">
    <property type="entry name" value="AMP-binding"/>
    <property type="match status" value="1"/>
</dbReference>
<dbReference type="CDD" id="cd05941">
    <property type="entry name" value="MCS"/>
    <property type="match status" value="1"/>
</dbReference>
<evidence type="ECO:0000313" key="5">
    <source>
        <dbReference type="EMBL" id="ACY12720.1"/>
    </source>
</evidence>
<dbReference type="PROSITE" id="PS00455">
    <property type="entry name" value="AMP_BINDING"/>
    <property type="match status" value="1"/>
</dbReference>
<dbReference type="PANTHER" id="PTHR43201">
    <property type="entry name" value="ACYL-COA SYNTHETASE"/>
    <property type="match status" value="1"/>
</dbReference>
<dbReference type="InterPro" id="IPR045851">
    <property type="entry name" value="AMP-bd_C_sf"/>
</dbReference>
<dbReference type="GO" id="GO:0006631">
    <property type="term" value="P:fatty acid metabolic process"/>
    <property type="evidence" value="ECO:0007669"/>
    <property type="project" value="TreeGrafter"/>
</dbReference>
<keyword evidence="6" id="KW-1185">Reference proteome</keyword>
<comment type="similarity">
    <text evidence="1">Belongs to the ATP-dependent AMP-binding enzyme family.</text>
</comment>
<evidence type="ECO:0000259" key="4">
    <source>
        <dbReference type="Pfam" id="PF13193"/>
    </source>
</evidence>
<dbReference type="AlphaFoldDB" id="D0LGH4"/>
<protein>
    <submittedName>
        <fullName evidence="5">AMP-dependent synthetase and ligase</fullName>
    </submittedName>
</protein>
<gene>
    <name evidence="5" type="ordered locus">Hoch_0079</name>
</gene>
<reference evidence="5 6" key="1">
    <citation type="journal article" date="2010" name="Stand. Genomic Sci.">
        <title>Complete genome sequence of Haliangium ochraceum type strain (SMP-2).</title>
        <authorList>
            <consortium name="US DOE Joint Genome Institute (JGI-PGF)"/>
            <person name="Ivanova N."/>
            <person name="Daum C."/>
            <person name="Lang E."/>
            <person name="Abt B."/>
            <person name="Kopitz M."/>
            <person name="Saunders E."/>
            <person name="Lapidus A."/>
            <person name="Lucas S."/>
            <person name="Glavina Del Rio T."/>
            <person name="Nolan M."/>
            <person name="Tice H."/>
            <person name="Copeland A."/>
            <person name="Cheng J.F."/>
            <person name="Chen F."/>
            <person name="Bruce D."/>
            <person name="Goodwin L."/>
            <person name="Pitluck S."/>
            <person name="Mavromatis K."/>
            <person name="Pati A."/>
            <person name="Mikhailova N."/>
            <person name="Chen A."/>
            <person name="Palaniappan K."/>
            <person name="Land M."/>
            <person name="Hauser L."/>
            <person name="Chang Y.J."/>
            <person name="Jeffries C.D."/>
            <person name="Detter J.C."/>
            <person name="Brettin T."/>
            <person name="Rohde M."/>
            <person name="Goker M."/>
            <person name="Bristow J."/>
            <person name="Markowitz V."/>
            <person name="Eisen J.A."/>
            <person name="Hugenholtz P."/>
            <person name="Kyrpides N.C."/>
            <person name="Klenk H.P."/>
        </authorList>
    </citation>
    <scope>NUCLEOTIDE SEQUENCE [LARGE SCALE GENOMIC DNA]</scope>
    <source>
        <strain evidence="6">DSM 14365 / CIP 107738 / JCM 11303 / AJ 13395 / SMP-2</strain>
    </source>
</reference>
<evidence type="ECO:0000259" key="3">
    <source>
        <dbReference type="Pfam" id="PF00501"/>
    </source>
</evidence>
<proteinExistence type="inferred from homology"/>
<sequence length="553" mass="58589">MTRESPDSKPSIESAAESAAESANNAAAGGAFARLMRVFAERPDATALSFDGRSYSYATLDRRARAHAGGLQDLGLQPGDRVAVLAAPSFRVVVALLAHYWAGLVHVPINTRYRAAEVAHILRDSGARAVLVDSDSVPVLDEVVAAEPALASVQRILVAGDVVAAQALDFDWVSEPLQHERGHGDDEVALMIYTSGTTGPSKGVALSMRAVVAAMDALTGAWGFSASDVLVLALPLFHVHGLCIGVHGGLLQGTAIELLPRFSPAAVVSAMQGGGTIFMGVPTMYRKLLEHLEESPRDAEPLRRARLFTAGSAALPAADFARFEALTGHRILERYGMSETLITLSNPLEGERRPGSVGLPVPGFEVRVVDEDGEDAEPDTPGEIWVRGVGLMNGYWNQPEATAQAFRDGWFATGDVAARAPDGYLRILGRRSVDIIKSGGFKISAREIEDVLMEHPAVAEVAVIGVPDDTWGQAIAAAVVLDARAPAASAPAPEILPELLAELAAWTGERLADFKKPRALVAVSELPRNALGKLQKAQLAQAIERGELTLCRG</sequence>
<keyword evidence="5" id="KW-0436">Ligase</keyword>
<organism evidence="5 6">
    <name type="scientific">Haliangium ochraceum (strain DSM 14365 / JCM 11303 / SMP-2)</name>
    <dbReference type="NCBI Taxonomy" id="502025"/>
    <lineage>
        <taxon>Bacteria</taxon>
        <taxon>Pseudomonadati</taxon>
        <taxon>Myxococcota</taxon>
        <taxon>Polyangia</taxon>
        <taxon>Haliangiales</taxon>
        <taxon>Kofleriaceae</taxon>
        <taxon>Haliangium</taxon>
    </lineage>
</organism>
<dbReference type="PANTHER" id="PTHR43201:SF8">
    <property type="entry name" value="ACYL-COA SYNTHETASE FAMILY MEMBER 3"/>
    <property type="match status" value="1"/>
</dbReference>
<dbReference type="SUPFAM" id="SSF56801">
    <property type="entry name" value="Acetyl-CoA synthetase-like"/>
    <property type="match status" value="1"/>
</dbReference>
<dbReference type="Gene3D" id="3.30.300.30">
    <property type="match status" value="1"/>
</dbReference>
<dbReference type="Pfam" id="PF13193">
    <property type="entry name" value="AMP-binding_C"/>
    <property type="match status" value="1"/>
</dbReference>
<feature type="region of interest" description="Disordered" evidence="2">
    <location>
        <begin position="1"/>
        <end position="20"/>
    </location>
</feature>
<dbReference type="OrthoDB" id="9801302at2"/>
<evidence type="ECO:0000313" key="6">
    <source>
        <dbReference type="Proteomes" id="UP000001880"/>
    </source>
</evidence>
<evidence type="ECO:0000256" key="1">
    <source>
        <dbReference type="ARBA" id="ARBA00006432"/>
    </source>
</evidence>
<dbReference type="RefSeq" id="WP_012825347.1">
    <property type="nucleotide sequence ID" value="NC_013440.1"/>
</dbReference>
<dbReference type="STRING" id="502025.Hoch_0079"/>
<dbReference type="eggNOG" id="COG0318">
    <property type="taxonomic scope" value="Bacteria"/>
</dbReference>
<name>D0LGH4_HALO1</name>
<dbReference type="InterPro" id="IPR042099">
    <property type="entry name" value="ANL_N_sf"/>
</dbReference>
<evidence type="ECO:0000256" key="2">
    <source>
        <dbReference type="SAM" id="MobiDB-lite"/>
    </source>
</evidence>
<accession>D0LGH4</accession>
<dbReference type="HOGENOM" id="CLU_000022_59_11_7"/>
<dbReference type="EMBL" id="CP001804">
    <property type="protein sequence ID" value="ACY12720.1"/>
    <property type="molecule type" value="Genomic_DNA"/>
</dbReference>
<dbReference type="Gene3D" id="3.40.50.12780">
    <property type="entry name" value="N-terminal domain of ligase-like"/>
    <property type="match status" value="1"/>
</dbReference>
<dbReference type="InterPro" id="IPR000873">
    <property type="entry name" value="AMP-dep_synth/lig_dom"/>
</dbReference>
<feature type="domain" description="AMP-binding enzyme C-terminal" evidence="4">
    <location>
        <begin position="447"/>
        <end position="533"/>
    </location>
</feature>
<dbReference type="Proteomes" id="UP000001880">
    <property type="component" value="Chromosome"/>
</dbReference>
<dbReference type="InterPro" id="IPR020845">
    <property type="entry name" value="AMP-binding_CS"/>
</dbReference>
<feature type="domain" description="AMP-dependent synthetase/ligase" evidence="3">
    <location>
        <begin position="39"/>
        <end position="396"/>
    </location>
</feature>
<dbReference type="KEGG" id="hoh:Hoch_0079"/>
<dbReference type="GO" id="GO:0031956">
    <property type="term" value="F:medium-chain fatty acid-CoA ligase activity"/>
    <property type="evidence" value="ECO:0007669"/>
    <property type="project" value="TreeGrafter"/>
</dbReference>
<dbReference type="InterPro" id="IPR025110">
    <property type="entry name" value="AMP-bd_C"/>
</dbReference>